<sequence>MQLDKVYAQSHGMASGAKPASFAGNNDGNAFAGMLSQAARQLAGSAPTLRPPPVHDGPMNDEDIKWMLPSRQAVALHGEYVRQLLDQKMSQAGLPLSPPFQVVSTEGGKIKLAGQRADLAQIERLCNDDKELGSAICNLRTIASSVPEMDEAAAYVRAWQQARNDAERMAVFRYYSARMTIPAKVETWLGGNAVTVSVNGEVMPQQVA</sequence>
<dbReference type="EMBL" id="PPTF01000107">
    <property type="protein sequence ID" value="POA96738.1"/>
    <property type="molecule type" value="Genomic_DNA"/>
</dbReference>
<reference evidence="1 2" key="1">
    <citation type="submission" date="2018-01" db="EMBL/GenBank/DDBJ databases">
        <title>Genomic Sequence of Chromobacterium MWU13-2610 from wild cranberry bogs within the Cape Cod National Seashore.</title>
        <authorList>
            <person name="O'Hara-Hanley K."/>
            <person name="Soby S."/>
            <person name="Harrison A."/>
        </authorList>
    </citation>
    <scope>NUCLEOTIDE SEQUENCE [LARGE SCALE GENOMIC DNA]</scope>
    <source>
        <strain evidence="1 2">MWU13-2610</strain>
    </source>
</reference>
<dbReference type="RefSeq" id="WP_103321988.1">
    <property type="nucleotide sequence ID" value="NZ_PPTF01000107.1"/>
</dbReference>
<gene>
    <name evidence="1" type="ORF">C2134_20990</name>
</gene>
<evidence type="ECO:0000313" key="1">
    <source>
        <dbReference type="EMBL" id="POA96738.1"/>
    </source>
</evidence>
<comment type="caution">
    <text evidence="1">The sequence shown here is derived from an EMBL/GenBank/DDBJ whole genome shotgun (WGS) entry which is preliminary data.</text>
</comment>
<dbReference type="AlphaFoldDB" id="A0A2K4MI44"/>
<accession>A0A2K4MI44</accession>
<keyword evidence="2" id="KW-1185">Reference proteome</keyword>
<name>A0A2K4MI44_9NEIS</name>
<proteinExistence type="predicted"/>
<protein>
    <submittedName>
        <fullName evidence="1">Uncharacterized protein</fullName>
    </submittedName>
</protein>
<organism evidence="1 2">
    <name type="scientific">Chromobacterium sinusclupearum</name>
    <dbReference type="NCBI Taxonomy" id="2077146"/>
    <lineage>
        <taxon>Bacteria</taxon>
        <taxon>Pseudomonadati</taxon>
        <taxon>Pseudomonadota</taxon>
        <taxon>Betaproteobacteria</taxon>
        <taxon>Neisseriales</taxon>
        <taxon>Chromobacteriaceae</taxon>
        <taxon>Chromobacterium</taxon>
    </lineage>
</organism>
<dbReference type="Proteomes" id="UP000236416">
    <property type="component" value="Unassembled WGS sequence"/>
</dbReference>
<evidence type="ECO:0000313" key="2">
    <source>
        <dbReference type="Proteomes" id="UP000236416"/>
    </source>
</evidence>